<evidence type="ECO:0000256" key="7">
    <source>
        <dbReference type="ARBA" id="ARBA00024603"/>
    </source>
</evidence>
<dbReference type="Gene3D" id="1.10.1370.10">
    <property type="entry name" value="Neurolysin, domain 3"/>
    <property type="match status" value="1"/>
</dbReference>
<evidence type="ECO:0000259" key="11">
    <source>
        <dbReference type="Pfam" id="PF19310"/>
    </source>
</evidence>
<dbReference type="Proteomes" id="UP000194136">
    <property type="component" value="Chromosome 1"/>
</dbReference>
<evidence type="ECO:0000256" key="3">
    <source>
        <dbReference type="ARBA" id="ARBA00022723"/>
    </source>
</evidence>
<evidence type="ECO:0000256" key="2">
    <source>
        <dbReference type="ARBA" id="ARBA00022670"/>
    </source>
</evidence>
<dbReference type="GO" id="GO:0005829">
    <property type="term" value="C:cytosol"/>
    <property type="evidence" value="ECO:0007669"/>
    <property type="project" value="UniProtKB-ARBA"/>
</dbReference>
<keyword evidence="2 9" id="KW-0645">Protease</keyword>
<dbReference type="RefSeq" id="WP_086050317.1">
    <property type="nucleotide sequence ID" value="NZ_CP017916.1"/>
</dbReference>
<dbReference type="SUPFAM" id="SSF55486">
    <property type="entry name" value="Metalloproteases ('zincins'), catalytic domain"/>
    <property type="match status" value="1"/>
</dbReference>
<dbReference type="Gene3D" id="3.40.390.10">
    <property type="entry name" value="Collagenase (Catalytic Domain)"/>
    <property type="match status" value="1"/>
</dbReference>
<keyword evidence="4 9" id="KW-0378">Hydrolase</keyword>
<dbReference type="CDD" id="cd06456">
    <property type="entry name" value="M3A_DCP"/>
    <property type="match status" value="1"/>
</dbReference>
<evidence type="ECO:0000313" key="12">
    <source>
        <dbReference type="EMBL" id="ARP39595.1"/>
    </source>
</evidence>
<dbReference type="InterPro" id="IPR045666">
    <property type="entry name" value="OpdA_N"/>
</dbReference>
<accession>A0AA34TRW5</accession>
<dbReference type="InterPro" id="IPR024077">
    <property type="entry name" value="Neurolysin/TOP_dom2"/>
</dbReference>
<dbReference type="EC" id="3.4.24.70" evidence="8"/>
<evidence type="ECO:0000256" key="4">
    <source>
        <dbReference type="ARBA" id="ARBA00022801"/>
    </source>
</evidence>
<reference evidence="12 13" key="1">
    <citation type="submission" date="2016-10" db="EMBL/GenBank/DDBJ databases">
        <title>The High Quality Genome of Vibrio splendidus K08M4.</title>
        <authorList>
            <person name="Wendling C."/>
            <person name="Chibani C.M."/>
            <person name="Hertel R."/>
            <person name="Sproer C."/>
            <person name="Bunk B."/>
            <person name="Overmann J."/>
            <person name="Roth O."/>
            <person name="Liesegang H."/>
        </authorList>
    </citation>
    <scope>NUCLEOTIDE SEQUENCE [LARGE SCALE GENOMIC DNA]</scope>
    <source>
        <strain evidence="12 13">K08M4</strain>
    </source>
</reference>
<dbReference type="GO" id="GO:0046872">
    <property type="term" value="F:metal ion binding"/>
    <property type="evidence" value="ECO:0007669"/>
    <property type="project" value="UniProtKB-UniRule"/>
</dbReference>
<feature type="domain" description="Oligopeptidase A N-terminal" evidence="11">
    <location>
        <begin position="27"/>
        <end position="148"/>
    </location>
</feature>
<comment type="cofactor">
    <cofactor evidence="9">
        <name>Zn(2+)</name>
        <dbReference type="ChEBI" id="CHEBI:29105"/>
    </cofactor>
    <text evidence="9">Binds 1 zinc ion.</text>
</comment>
<keyword evidence="13" id="KW-1185">Reference proteome</keyword>
<comment type="catalytic activity">
    <reaction evidence="7">
        <text>Hydrolysis of oligopeptides, with broad specificity. Gly or Ala commonly occur as P1 or P1' residues, but more distant residues are also important, as is shown by the fact that Z-Gly-Pro-Gly-|-Gly-Pro-Ala is cleaved, but not Z-(Gly)(5).</text>
        <dbReference type="EC" id="3.4.24.70"/>
    </reaction>
</comment>
<organism evidence="12 13">
    <name type="scientific">Vibrio syngnathi</name>
    <dbReference type="NCBI Taxonomy" id="3034029"/>
    <lineage>
        <taxon>Bacteria</taxon>
        <taxon>Pseudomonadati</taxon>
        <taxon>Pseudomonadota</taxon>
        <taxon>Gammaproteobacteria</taxon>
        <taxon>Vibrionales</taxon>
        <taxon>Vibrionaceae</taxon>
        <taxon>Vibrio</taxon>
    </lineage>
</organism>
<dbReference type="Pfam" id="PF01432">
    <property type="entry name" value="Peptidase_M3"/>
    <property type="match status" value="1"/>
</dbReference>
<dbReference type="InterPro" id="IPR045090">
    <property type="entry name" value="Pept_M3A_M3B"/>
</dbReference>
<keyword evidence="3 9" id="KW-0479">Metal-binding</keyword>
<dbReference type="GO" id="GO:0004222">
    <property type="term" value="F:metalloendopeptidase activity"/>
    <property type="evidence" value="ECO:0007669"/>
    <property type="project" value="UniProtKB-EC"/>
</dbReference>
<dbReference type="EMBL" id="CP017916">
    <property type="protein sequence ID" value="ARP39595.1"/>
    <property type="molecule type" value="Genomic_DNA"/>
</dbReference>
<sequence length="680" mass="76734">MSNPLLTFTDLPPFSQIKPEHVKPAVEQVIEECRNKIEQVLEGNTSPSWDNLVAPIEEVDDRLGRIWSPVSHMNSVMNSDELRDAYESCLPVLSEYGTWVGQHKGLFEAYKAIKASEAFSALNQAQQKTITDALRDFELSGIGLPADEQHRYGEISKRQSELGSQFSNNVLDATMGWSKQVTDVAELAGMPESALAAAQAAAQAKEQEGYLLTLDIPSYLPVMTYCDNQELRKELYEAYVTRASDRGPNAGKWDNTEIITEQLKLRHEIARMLGFSTYSEKSLSTKMAETPDQVLGFLNDLAVKAKPQGEREVEELRQFAEKEFGVSELNLWDIAYYSEKQKQNLFEISDEELRPYFPESNAVSGLFEVLNRVFGMSVTEREGVDTWHDSVRFFDIFDATGTLRGSFYLDLYAREHKRGGAWMDDCRGRRITQSGELQTPVAYLTCNFNKPVGDKPALFTHDEVVTLFHEFGHGIHHMLTQVDAGAVSGINGVPWDAVELPSQFLENWCWEEEALSFISGHFETGEALPKEMLEKMLAAKNFQSAMFILRQLELGLFDFTLHTEYDPEVGARVLETLADVKSKVSVLPSLDWNRFSHSFGHIFAGGYSAGYYSYLWAEVLSADAFSAFEEEGIFNTETGNRFLNNILEMGGSEEPMELFKRFRGREPQIDAMLRHAGIQA</sequence>
<dbReference type="GO" id="GO:0006518">
    <property type="term" value="P:peptide metabolic process"/>
    <property type="evidence" value="ECO:0007669"/>
    <property type="project" value="TreeGrafter"/>
</dbReference>
<dbReference type="InterPro" id="IPR034005">
    <property type="entry name" value="M3A_DCP"/>
</dbReference>
<dbReference type="FunFam" id="3.40.390.10:FF:000009">
    <property type="entry name" value="Oligopeptidase A"/>
    <property type="match status" value="1"/>
</dbReference>
<dbReference type="PANTHER" id="PTHR11804">
    <property type="entry name" value="PROTEASE M3 THIMET OLIGOPEPTIDASE-RELATED"/>
    <property type="match status" value="1"/>
</dbReference>
<evidence type="ECO:0000256" key="6">
    <source>
        <dbReference type="ARBA" id="ARBA00023049"/>
    </source>
</evidence>
<evidence type="ECO:0000313" key="13">
    <source>
        <dbReference type="Proteomes" id="UP000194136"/>
    </source>
</evidence>
<protein>
    <recommendedName>
        <fullName evidence="8">oligopeptidase A</fullName>
        <ecNumber evidence="8">3.4.24.70</ecNumber>
    </recommendedName>
</protein>
<gene>
    <name evidence="12" type="primary">prlC</name>
    <name evidence="12" type="ORF">K08M4_29050</name>
</gene>
<dbReference type="Pfam" id="PF19310">
    <property type="entry name" value="TOP_N"/>
    <property type="match status" value="1"/>
</dbReference>
<evidence type="ECO:0000256" key="9">
    <source>
        <dbReference type="RuleBase" id="RU003435"/>
    </source>
</evidence>
<dbReference type="KEGG" id="vsy:K08M4_29050"/>
<evidence type="ECO:0000256" key="5">
    <source>
        <dbReference type="ARBA" id="ARBA00022833"/>
    </source>
</evidence>
<keyword evidence="5 9" id="KW-0862">Zinc</keyword>
<dbReference type="InterPro" id="IPR024079">
    <property type="entry name" value="MetalloPept_cat_dom_sf"/>
</dbReference>
<feature type="domain" description="Peptidase M3A/M3B catalytic" evidence="10">
    <location>
        <begin position="222"/>
        <end position="677"/>
    </location>
</feature>
<comment type="similarity">
    <text evidence="1 9">Belongs to the peptidase M3 family.</text>
</comment>
<dbReference type="InterPro" id="IPR001567">
    <property type="entry name" value="Pept_M3A_M3B_dom"/>
</dbReference>
<dbReference type="AlphaFoldDB" id="A0AA34TRW5"/>
<proteinExistence type="inferred from homology"/>
<dbReference type="PANTHER" id="PTHR11804:SF84">
    <property type="entry name" value="SACCHAROLYSIN"/>
    <property type="match status" value="1"/>
</dbReference>
<dbReference type="NCBIfam" id="NF008159">
    <property type="entry name" value="PRK10911.1"/>
    <property type="match status" value="1"/>
</dbReference>
<evidence type="ECO:0000259" key="10">
    <source>
        <dbReference type="Pfam" id="PF01432"/>
    </source>
</evidence>
<keyword evidence="6 9" id="KW-0482">Metalloprotease</keyword>
<evidence type="ECO:0000256" key="8">
    <source>
        <dbReference type="ARBA" id="ARBA00026100"/>
    </source>
</evidence>
<name>A0AA34TRW5_9VIBR</name>
<dbReference type="GO" id="GO:0006508">
    <property type="term" value="P:proteolysis"/>
    <property type="evidence" value="ECO:0007669"/>
    <property type="project" value="UniProtKB-KW"/>
</dbReference>
<evidence type="ECO:0000256" key="1">
    <source>
        <dbReference type="ARBA" id="ARBA00006040"/>
    </source>
</evidence>
<dbReference type="Gene3D" id="1.10.1370.40">
    <property type="match status" value="1"/>
</dbReference>